<comment type="subcellular location">
    <subcellularLocation>
        <location evidence="1">Membrane</location>
    </subcellularLocation>
</comment>
<dbReference type="EMBL" id="CP012159">
    <property type="protein sequence ID" value="AKT40884.1"/>
    <property type="molecule type" value="Genomic_DNA"/>
</dbReference>
<dbReference type="InterPro" id="IPR018490">
    <property type="entry name" value="cNMP-bd_dom_sf"/>
</dbReference>
<feature type="active site" description="Nucleophile" evidence="9">
    <location>
        <position position="365"/>
    </location>
</feature>
<reference evidence="12 13" key="1">
    <citation type="submission" date="2015-07" db="EMBL/GenBank/DDBJ databases">
        <title>Genome analysis of myxobacterium Chondromyces crocatus Cm c5 reveals a high potential for natural compound synthesis and the genetic basis for the loss of fruiting body formation.</title>
        <authorList>
            <person name="Zaburannyi N."/>
            <person name="Bunk B."/>
            <person name="Maier J."/>
            <person name="Overmann J."/>
            <person name="Mueller R."/>
        </authorList>
    </citation>
    <scope>NUCLEOTIDE SEQUENCE [LARGE SCALE GENOMIC DNA]</scope>
    <source>
        <strain evidence="12 13">Cm c5</strain>
    </source>
</reference>
<dbReference type="InterPro" id="IPR014710">
    <property type="entry name" value="RmlC-like_jellyroll"/>
</dbReference>
<dbReference type="InterPro" id="IPR016035">
    <property type="entry name" value="Acyl_Trfase/lysoPLipase"/>
</dbReference>
<evidence type="ECO:0000256" key="5">
    <source>
        <dbReference type="ARBA" id="ARBA00022963"/>
    </source>
</evidence>
<dbReference type="PANTHER" id="PTHR14226:SF29">
    <property type="entry name" value="NEUROPATHY TARGET ESTERASE SWS"/>
    <property type="match status" value="1"/>
</dbReference>
<gene>
    <name evidence="12" type="ORF">CMC5_050410</name>
</gene>
<sequence length="610" mass="66121">MGTSLGPRPLDDTVAALRSTRVLGSLDDGVLRSIAEAAEWEMVEAGEAVCEQGAPADALYLLISGRLSVVTTTEHGIERMVGHVYPGEPVGEMALLSDERRSATVRALRDSVLLRLDQSDFRQLIPQHPAALLALNRLLIERLHDLLQGRRSKVLERVIAVVPACPGAPVRALSTRLTELPGARRLRVIDATHVREALGTATIGPLGPHDRVASWLEAQEATGDTLLLVGDAEDEAWTRRCLRHADRILFVGVGTASPGGLPWSEVIANRTDTHARRRRDLALVHPDDAVAPSPAGPWLDTLDVDLHHHVRLGVRPDIKRLRRFICGEAVGLSLSGGAARGLAHLGVLRALEELQVPVDFVCGTSMGAIVGSQLALGLSAAAARASTKRGFGSWKIFDWTLPVTSACGGRWFEAHLRATFGDRGVEDLWLPFRCVSASLIRAQPVVHRRGPVWRAVLASSALPGVFPPIVEGDDLLADGVLLDNLPVHHAVEAGCGHIIAVNVINTLDTTMASGMVLPSEPLQRLAERLLPGAGRRTPGLTDYVLRSFFLPTLRDIEGIRRKSDLYIEPPVNQFHYLDVRPFDEIVEVGYGAARERLAAWLAQSPSVPRR</sequence>
<organism evidence="12 13">
    <name type="scientific">Chondromyces crocatus</name>
    <dbReference type="NCBI Taxonomy" id="52"/>
    <lineage>
        <taxon>Bacteria</taxon>
        <taxon>Pseudomonadati</taxon>
        <taxon>Myxococcota</taxon>
        <taxon>Polyangia</taxon>
        <taxon>Polyangiales</taxon>
        <taxon>Polyangiaceae</taxon>
        <taxon>Chondromyces</taxon>
    </lineage>
</organism>
<dbReference type="KEGG" id="ccro:CMC5_050410"/>
<feature type="domain" description="Cyclic nucleotide-binding" evidence="10">
    <location>
        <begin position="22"/>
        <end position="125"/>
    </location>
</feature>
<dbReference type="CDD" id="cd00038">
    <property type="entry name" value="CAP_ED"/>
    <property type="match status" value="1"/>
</dbReference>
<dbReference type="Gene3D" id="2.60.120.10">
    <property type="entry name" value="Jelly Rolls"/>
    <property type="match status" value="1"/>
</dbReference>
<dbReference type="GO" id="GO:0004622">
    <property type="term" value="F:phosphatidylcholine lysophospholipase activity"/>
    <property type="evidence" value="ECO:0007669"/>
    <property type="project" value="UniProtKB-ARBA"/>
</dbReference>
<feature type="short sequence motif" description="GXSXG" evidence="9">
    <location>
        <begin position="363"/>
        <end position="367"/>
    </location>
</feature>
<feature type="active site" description="Proton acceptor" evidence="9">
    <location>
        <position position="478"/>
    </location>
</feature>
<keyword evidence="5 9" id="KW-0442">Lipid degradation</keyword>
<dbReference type="Pfam" id="PF24179">
    <property type="entry name" value="NTE_Ploop"/>
    <property type="match status" value="1"/>
</dbReference>
<keyword evidence="4 9" id="KW-0378">Hydrolase</keyword>
<dbReference type="Gene3D" id="3.40.1090.10">
    <property type="entry name" value="Cytosolic phospholipase A2 catalytic domain"/>
    <property type="match status" value="2"/>
</dbReference>
<keyword evidence="8" id="KW-0472">Membrane</keyword>
<dbReference type="OrthoDB" id="5290098at2"/>
<evidence type="ECO:0000313" key="13">
    <source>
        <dbReference type="Proteomes" id="UP000067626"/>
    </source>
</evidence>
<dbReference type="Pfam" id="PF00027">
    <property type="entry name" value="cNMP_binding"/>
    <property type="match status" value="1"/>
</dbReference>
<feature type="domain" description="PNPLA" evidence="11">
    <location>
        <begin position="332"/>
        <end position="491"/>
    </location>
</feature>
<dbReference type="Pfam" id="PF01734">
    <property type="entry name" value="Patatin"/>
    <property type="match status" value="1"/>
</dbReference>
<dbReference type="InterPro" id="IPR002641">
    <property type="entry name" value="PNPLA_dom"/>
</dbReference>
<dbReference type="CDD" id="cd07205">
    <property type="entry name" value="Pat_PNPLA6_PNPLA7_NTE1_like"/>
    <property type="match status" value="1"/>
</dbReference>
<dbReference type="PROSITE" id="PS50042">
    <property type="entry name" value="CNMP_BINDING_3"/>
    <property type="match status" value="1"/>
</dbReference>
<evidence type="ECO:0000259" key="11">
    <source>
        <dbReference type="PROSITE" id="PS51635"/>
    </source>
</evidence>
<dbReference type="PROSITE" id="PS00888">
    <property type="entry name" value="CNMP_BINDING_1"/>
    <property type="match status" value="1"/>
</dbReference>
<dbReference type="STRING" id="52.CMC5_050410"/>
<dbReference type="PROSITE" id="PS51635">
    <property type="entry name" value="PNPLA"/>
    <property type="match status" value="1"/>
</dbReference>
<dbReference type="PANTHER" id="PTHR14226">
    <property type="entry name" value="NEUROPATHY TARGET ESTERASE/SWISS CHEESE D.MELANOGASTER"/>
    <property type="match status" value="1"/>
</dbReference>
<proteinExistence type="inferred from homology"/>
<evidence type="ECO:0000256" key="8">
    <source>
        <dbReference type="ARBA" id="ARBA00023136"/>
    </source>
</evidence>
<evidence type="ECO:0000256" key="3">
    <source>
        <dbReference type="ARBA" id="ARBA00022692"/>
    </source>
</evidence>
<evidence type="ECO:0000256" key="2">
    <source>
        <dbReference type="ARBA" id="ARBA00006636"/>
    </source>
</evidence>
<dbReference type="SUPFAM" id="SSF51206">
    <property type="entry name" value="cAMP-binding domain-like"/>
    <property type="match status" value="1"/>
</dbReference>
<keyword evidence="7 9" id="KW-0443">Lipid metabolism</keyword>
<comment type="caution">
    <text evidence="9">Lacks conserved residue(s) required for the propagation of feature annotation.</text>
</comment>
<dbReference type="Proteomes" id="UP000067626">
    <property type="component" value="Chromosome"/>
</dbReference>
<evidence type="ECO:0000256" key="4">
    <source>
        <dbReference type="ARBA" id="ARBA00022801"/>
    </source>
</evidence>
<dbReference type="PROSITE" id="PS00889">
    <property type="entry name" value="CNMP_BINDING_2"/>
    <property type="match status" value="1"/>
</dbReference>
<dbReference type="SMART" id="SM00100">
    <property type="entry name" value="cNMP"/>
    <property type="match status" value="1"/>
</dbReference>
<dbReference type="GO" id="GO:0016042">
    <property type="term" value="P:lipid catabolic process"/>
    <property type="evidence" value="ECO:0007669"/>
    <property type="project" value="UniProtKB-UniRule"/>
</dbReference>
<dbReference type="InterPro" id="IPR018488">
    <property type="entry name" value="cNMP-bd_CS"/>
</dbReference>
<comment type="similarity">
    <text evidence="2">Belongs to the NTE family.</text>
</comment>
<evidence type="ECO:0000259" key="10">
    <source>
        <dbReference type="PROSITE" id="PS50042"/>
    </source>
</evidence>
<accession>A0A0K1EJ39</accession>
<dbReference type="InterPro" id="IPR000595">
    <property type="entry name" value="cNMP-bd_dom"/>
</dbReference>
<dbReference type="AlphaFoldDB" id="A0A0K1EJ39"/>
<dbReference type="SUPFAM" id="SSF52151">
    <property type="entry name" value="FabD/lysophospholipase-like"/>
    <property type="match status" value="1"/>
</dbReference>
<keyword evidence="3" id="KW-0812">Transmembrane</keyword>
<evidence type="ECO:0000256" key="7">
    <source>
        <dbReference type="ARBA" id="ARBA00023098"/>
    </source>
</evidence>
<dbReference type="GO" id="GO:0016020">
    <property type="term" value="C:membrane"/>
    <property type="evidence" value="ECO:0007669"/>
    <property type="project" value="UniProtKB-SubCell"/>
</dbReference>
<dbReference type="InterPro" id="IPR050301">
    <property type="entry name" value="NTE"/>
</dbReference>
<name>A0A0K1EJ39_CHOCO</name>
<evidence type="ECO:0000256" key="6">
    <source>
        <dbReference type="ARBA" id="ARBA00022989"/>
    </source>
</evidence>
<dbReference type="InterPro" id="IPR056556">
    <property type="entry name" value="NTE1_P-loop_dom"/>
</dbReference>
<protein>
    <submittedName>
        <fullName evidence="12">Uncharacterized protein</fullName>
    </submittedName>
</protein>
<keyword evidence="6" id="KW-1133">Transmembrane helix</keyword>
<dbReference type="RefSeq" id="WP_050432756.1">
    <property type="nucleotide sequence ID" value="NZ_CP012159.1"/>
</dbReference>
<evidence type="ECO:0000256" key="9">
    <source>
        <dbReference type="PROSITE-ProRule" id="PRU01161"/>
    </source>
</evidence>
<evidence type="ECO:0000313" key="12">
    <source>
        <dbReference type="EMBL" id="AKT40884.1"/>
    </source>
</evidence>
<keyword evidence="13" id="KW-1185">Reference proteome</keyword>
<evidence type="ECO:0000256" key="1">
    <source>
        <dbReference type="ARBA" id="ARBA00004370"/>
    </source>
</evidence>